<dbReference type="RefSeq" id="WP_154372019.1">
    <property type="nucleotide sequence ID" value="NZ_WKJK01000001.1"/>
</dbReference>
<proteinExistence type="predicted"/>
<keyword evidence="2" id="KW-1185">Reference proteome</keyword>
<gene>
    <name evidence="1" type="ORF">GJ699_00350</name>
</gene>
<dbReference type="Gene3D" id="1.20.120.330">
    <property type="entry name" value="Nucleotidyltransferases domain 2"/>
    <property type="match status" value="1"/>
</dbReference>
<evidence type="ECO:0000313" key="2">
    <source>
        <dbReference type="Proteomes" id="UP000433309"/>
    </source>
</evidence>
<accession>A0A6I2KVN6</accession>
<dbReference type="SUPFAM" id="SSF81593">
    <property type="entry name" value="Nucleotidyltransferase substrate binding subunit/domain"/>
    <property type="match status" value="1"/>
</dbReference>
<protein>
    <recommendedName>
        <fullName evidence="3">HEPN domain-containing protein</fullName>
    </recommendedName>
</protein>
<dbReference type="Proteomes" id="UP000433309">
    <property type="component" value="Unassembled WGS sequence"/>
</dbReference>
<sequence length="264" mass="30477">MDRAKYVPPPQHAKINQFAIRCFRETGDADYIAARMAMRARLANPFLWSAEQAIEKYLKCILMLNRHSTKNLSHDIGAALALINESLPFKISLNEGEQQVFDHIAQCQGDRYLIHSLSLDDYELLQLDHLVWHLRQYCRPLNVRHYADTPSEKVLLERVREIEAGIGGPAKFGRIEGAFLEKVLEDKKHPAHDALVWQNLMFSLSNRRSVMFRNNWQAINAPLWVNPELADEAAKWMKIPKFALEAAHNWAKQREERKAAQKTG</sequence>
<comment type="caution">
    <text evidence="1">The sequence shown here is derived from an EMBL/GenBank/DDBJ whole genome shotgun (WGS) entry which is preliminary data.</text>
</comment>
<reference evidence="1 2" key="1">
    <citation type="submission" date="2019-11" db="EMBL/GenBank/DDBJ databases">
        <title>Novel species isolated from a subtropical stream in China.</title>
        <authorList>
            <person name="Lu H."/>
        </authorList>
    </citation>
    <scope>NUCLEOTIDE SEQUENCE [LARGE SCALE GENOMIC DNA]</scope>
    <source>
        <strain evidence="1 2">FT80W</strain>
    </source>
</reference>
<name>A0A6I2KVN6_9BURK</name>
<dbReference type="AlphaFoldDB" id="A0A6I2KVN6"/>
<organism evidence="1 2">
    <name type="scientific">Duganella guangzhouensis</name>
    <dbReference type="NCBI Taxonomy" id="2666084"/>
    <lineage>
        <taxon>Bacteria</taxon>
        <taxon>Pseudomonadati</taxon>
        <taxon>Pseudomonadota</taxon>
        <taxon>Betaproteobacteria</taxon>
        <taxon>Burkholderiales</taxon>
        <taxon>Oxalobacteraceae</taxon>
        <taxon>Telluria group</taxon>
        <taxon>Duganella</taxon>
    </lineage>
</organism>
<dbReference type="EMBL" id="WKJK01000001">
    <property type="protein sequence ID" value="MRW88434.1"/>
    <property type="molecule type" value="Genomic_DNA"/>
</dbReference>
<evidence type="ECO:0008006" key="3">
    <source>
        <dbReference type="Google" id="ProtNLM"/>
    </source>
</evidence>
<evidence type="ECO:0000313" key="1">
    <source>
        <dbReference type="EMBL" id="MRW88434.1"/>
    </source>
</evidence>